<dbReference type="Gene3D" id="3.40.50.300">
    <property type="entry name" value="P-loop containing nucleotide triphosphate hydrolases"/>
    <property type="match status" value="1"/>
</dbReference>
<sequence>MAVDSGKTVELAALGRPFSLGMLYDCRNDSLIPALTLWDREALEKYTDEKPQPNSVFEIVASDSIEDKFFALNVEGSMKASFLGGLVEIEGSAKFLSNSKSSRNQARVTLKYYTSTKFHQLSMNHIGEGNMKYSEVLKSEQATHVVTGILYGALAFFVFDREVSEKEDRQDIEGNLKGLIKKIPKLTVDIHGNLNMADKDKVNVDKFSCKFHGDFNLDKHPVSFDEAIKVYKSLPNLIGTKGENAVPLKVWLYPLKNLDCAAAKLVRQISDGLVRNAQNVLEDFSELERRCNDTEKCEKFQQFPQIIKKVKAFKELVSQYKLKFESNMAKNIPLIRGGRVEEGVLAEILEKVHSSPFKINELNDWMESKEMEINFICSCIAKMPNLPILTSRSTLHNEIHSGDSPHAVCFAFTSLETPEPYLSALSKFLNETKPDNVQCDYDVEKPWFDSNDVMDKVKEKIKLFQDFAEANKESNSIRFLTAVIRDDEKKGATLQLYKNGSLVTDNFEPPMKPKMIPGDITHNSVTLNISPSRFGLTTVTDYTVEFCVDGDDVWHQQMETKAGDVTVSGLKINEEYQFRCRAKCEVGLGLAFEAKIKTLPCGPPEKLHVDCYPTDLAVSWEEPSDLGHGVEIMHYILDYAETSQKVKPEEYIWNKQTFKANESQQVTVIPGLHPSTQYTVRVKCDVGVAGLGKEESVVVFTKKPYEQLAETVKKEGRKIEGHPGTLDFYTLPLKTQSINVEGCKRFTFGENSVERNCTIMFLGATGAGKSSLVNRVVNYILGVTWDDTFRFKLVDEDTNKSQAYSQTSDVTVYKLNHREGFKIDYSLTIVDTPGFCHTGGKKKDLLIVPKLQKLFSAKHGVSEIDAICFVAQASLARLTESQKHVFNSVLNIFGKDVAENIRILVTFSDGTKPPVLEAIKEAEFPCSQDEDGSPIHFKFNNSDEKLCGPLGAFNKLFWNMGKEGMEKIFSGLEAINAKSLTLTKEVLRQRAQLENSIRNVKIKLNLGLTKLGDIEQGRKILQKHQMAITANEQFEYETSITKPVRVTDTFFSLNCKTCKVTCHKSCGAFLGVRYLCEVFTWGATCVECKGKCPLSAHVRDDFYWGSETVKVNQTYKEVKEKYEEASKAAMSVVDIIKKMEQEYDCLQDELVRLMERAAQCLNTLKKIALKPDPLSIPEYIDQLIEGEKSEFKPGYIERINKLQELKKKAITMEIVASGATVSDIDAEQVQGLGPLPAQKELDPSYDMFFAY</sequence>
<dbReference type="Ensembl" id="ENSGMOT00000054986.1">
    <property type="protein sequence ID" value="ENSGMOP00000062415.1"/>
    <property type="gene ID" value="ENSGMOG00000032116.1"/>
</dbReference>
<dbReference type="Proteomes" id="UP000694546">
    <property type="component" value="Chromosome 8"/>
</dbReference>
<dbReference type="GeneID" id="115548796"/>
<dbReference type="InterPro" id="IPR052090">
    <property type="entry name" value="Cytolytic_pore-forming_toxin"/>
</dbReference>
<dbReference type="InterPro" id="IPR048997">
    <property type="entry name" value="Stonustoxin-like_helical"/>
</dbReference>
<dbReference type="PANTHER" id="PTHR31594">
    <property type="entry name" value="AIG1-TYPE G DOMAIN-CONTAINING PROTEIN"/>
    <property type="match status" value="1"/>
</dbReference>
<dbReference type="PANTHER" id="PTHR31594:SF16">
    <property type="entry name" value="SI:CH211-281L24.3"/>
    <property type="match status" value="1"/>
</dbReference>
<evidence type="ECO:0000313" key="6">
    <source>
        <dbReference type="Proteomes" id="UP000694546"/>
    </source>
</evidence>
<feature type="coiled-coil region" evidence="3">
    <location>
        <begin position="1129"/>
        <end position="1163"/>
    </location>
</feature>
<dbReference type="InterPro" id="IPR027417">
    <property type="entry name" value="P-loop_NTPase"/>
</dbReference>
<dbReference type="InterPro" id="IPR003961">
    <property type="entry name" value="FN3_dom"/>
</dbReference>
<reference evidence="5" key="2">
    <citation type="submission" date="2025-09" db="UniProtKB">
        <authorList>
            <consortium name="Ensembl"/>
        </authorList>
    </citation>
    <scope>IDENTIFICATION</scope>
</reference>
<dbReference type="SUPFAM" id="SSF52540">
    <property type="entry name" value="P-loop containing nucleoside triphosphate hydrolases"/>
    <property type="match status" value="1"/>
</dbReference>
<feature type="domain" description="Fibronectin type-III" evidence="4">
    <location>
        <begin position="509"/>
        <end position="604"/>
    </location>
</feature>
<dbReference type="Pfam" id="PF04548">
    <property type="entry name" value="AIG1"/>
    <property type="match status" value="1"/>
</dbReference>
<dbReference type="InterPro" id="IPR006703">
    <property type="entry name" value="G_AIG1"/>
</dbReference>
<dbReference type="GO" id="GO:0005525">
    <property type="term" value="F:GTP binding"/>
    <property type="evidence" value="ECO:0007669"/>
    <property type="project" value="InterPro"/>
</dbReference>
<dbReference type="PROSITE" id="PS50853">
    <property type="entry name" value="FN3"/>
    <property type="match status" value="1"/>
</dbReference>
<dbReference type="AlphaFoldDB" id="A0A8C5CKS3"/>
<proteinExistence type="inferred from homology"/>
<keyword evidence="6" id="KW-1185">Reference proteome</keyword>
<protein>
    <submittedName>
        <fullName evidence="5">Uncharacterized LOC115548796</fullName>
    </submittedName>
</protein>
<organism evidence="5 6">
    <name type="scientific">Gadus morhua</name>
    <name type="common">Atlantic cod</name>
    <dbReference type="NCBI Taxonomy" id="8049"/>
    <lineage>
        <taxon>Eukaryota</taxon>
        <taxon>Metazoa</taxon>
        <taxon>Chordata</taxon>
        <taxon>Craniata</taxon>
        <taxon>Vertebrata</taxon>
        <taxon>Euteleostomi</taxon>
        <taxon>Actinopterygii</taxon>
        <taxon>Neopterygii</taxon>
        <taxon>Teleostei</taxon>
        <taxon>Neoteleostei</taxon>
        <taxon>Acanthomorphata</taxon>
        <taxon>Zeiogadaria</taxon>
        <taxon>Gadariae</taxon>
        <taxon>Gadiformes</taxon>
        <taxon>Gadoidei</taxon>
        <taxon>Gadidae</taxon>
        <taxon>Gadus</taxon>
    </lineage>
</organism>
<dbReference type="InterPro" id="IPR040581">
    <property type="entry name" value="Thioredoxin_11"/>
</dbReference>
<dbReference type="SMART" id="SM00060">
    <property type="entry name" value="FN3"/>
    <property type="match status" value="2"/>
</dbReference>
<keyword evidence="2" id="KW-0547">Nucleotide-binding</keyword>
<keyword evidence="3" id="KW-0175">Coiled coil</keyword>
<dbReference type="Gene3D" id="2.60.40.10">
    <property type="entry name" value="Immunoglobulins"/>
    <property type="match status" value="2"/>
</dbReference>
<dbReference type="InterPro" id="IPR013783">
    <property type="entry name" value="Ig-like_fold"/>
</dbReference>
<evidence type="ECO:0000256" key="3">
    <source>
        <dbReference type="SAM" id="Coils"/>
    </source>
</evidence>
<dbReference type="RefSeq" id="XP_030219498.1">
    <property type="nucleotide sequence ID" value="XM_030363638.1"/>
</dbReference>
<dbReference type="Pfam" id="PF18078">
    <property type="entry name" value="Thioredoxin_11"/>
    <property type="match status" value="1"/>
</dbReference>
<dbReference type="GeneTree" id="ENSGT00390000014380"/>
<evidence type="ECO:0000256" key="2">
    <source>
        <dbReference type="ARBA" id="ARBA00022741"/>
    </source>
</evidence>
<name>A0A8C5CKS3_GADMO</name>
<dbReference type="Pfam" id="PF21109">
    <property type="entry name" value="Stonustoxin_helical"/>
    <property type="match status" value="1"/>
</dbReference>
<dbReference type="CDD" id="cd00063">
    <property type="entry name" value="FN3"/>
    <property type="match status" value="2"/>
</dbReference>
<dbReference type="Pfam" id="PF00041">
    <property type="entry name" value="fn3"/>
    <property type="match status" value="1"/>
</dbReference>
<evidence type="ECO:0000259" key="4">
    <source>
        <dbReference type="PROSITE" id="PS50853"/>
    </source>
</evidence>
<dbReference type="CDD" id="cd00882">
    <property type="entry name" value="Ras_like_GTPase"/>
    <property type="match status" value="1"/>
</dbReference>
<dbReference type="SUPFAM" id="SSF49265">
    <property type="entry name" value="Fibronectin type III"/>
    <property type="match status" value="1"/>
</dbReference>
<gene>
    <name evidence="5" type="primary">LOC115548796</name>
</gene>
<accession>A0A8C5CKS3</accession>
<evidence type="ECO:0000313" key="5">
    <source>
        <dbReference type="Ensembl" id="ENSGMOP00000062415.1"/>
    </source>
</evidence>
<dbReference type="OrthoDB" id="8954335at2759"/>
<reference evidence="5" key="1">
    <citation type="submission" date="2025-08" db="UniProtKB">
        <authorList>
            <consortium name="Ensembl"/>
        </authorList>
    </citation>
    <scope>IDENTIFICATION</scope>
</reference>
<evidence type="ECO:0000256" key="1">
    <source>
        <dbReference type="ARBA" id="ARBA00008535"/>
    </source>
</evidence>
<comment type="similarity">
    <text evidence="1">Belongs to the TRAFAC class TrmE-Era-EngA-EngB-Septin-like GTPase superfamily. AIG1/Toc34/Toc159-like paraseptin GTPase family. IAN subfamily.</text>
</comment>
<dbReference type="RefSeq" id="XP_030219499.1">
    <property type="nucleotide sequence ID" value="XM_030363639.1"/>
</dbReference>
<dbReference type="OMA" id="SPIHFKF"/>
<dbReference type="InterPro" id="IPR036116">
    <property type="entry name" value="FN3_sf"/>
</dbReference>